<name>A0ABS9K991_9BACT</name>
<dbReference type="Proteomes" id="UP001165366">
    <property type="component" value="Unassembled WGS sequence"/>
</dbReference>
<evidence type="ECO:0000256" key="2">
    <source>
        <dbReference type="ARBA" id="ARBA00022729"/>
    </source>
</evidence>
<evidence type="ECO:0000259" key="5">
    <source>
        <dbReference type="Pfam" id="PF22244"/>
    </source>
</evidence>
<evidence type="ECO:0000256" key="3">
    <source>
        <dbReference type="ARBA" id="ARBA00022801"/>
    </source>
</evidence>
<protein>
    <recommendedName>
        <fullName evidence="5">4-O-methyl-glucuronoyl methylesterase-like domain-containing protein</fullName>
    </recommendedName>
</protein>
<keyword evidence="7" id="KW-1185">Reference proteome</keyword>
<dbReference type="InterPro" id="IPR029058">
    <property type="entry name" value="AB_hydrolase_fold"/>
</dbReference>
<dbReference type="RefSeq" id="WP_237852254.1">
    <property type="nucleotide sequence ID" value="NZ_JAKLWS010000002.1"/>
</dbReference>
<evidence type="ECO:0000256" key="1">
    <source>
        <dbReference type="ARBA" id="ARBA00022487"/>
    </source>
</evidence>
<dbReference type="SUPFAM" id="SSF53474">
    <property type="entry name" value="alpha/beta-Hydrolases"/>
    <property type="match status" value="1"/>
</dbReference>
<feature type="chain" id="PRO_5045685545" description="4-O-methyl-glucuronoyl methylesterase-like domain-containing protein" evidence="4">
    <location>
        <begin position="21"/>
        <end position="402"/>
    </location>
</feature>
<organism evidence="6 7">
    <name type="scientific">Rhodohalobacter sulfatireducens</name>
    <dbReference type="NCBI Taxonomy" id="2911366"/>
    <lineage>
        <taxon>Bacteria</taxon>
        <taxon>Pseudomonadati</taxon>
        <taxon>Balneolota</taxon>
        <taxon>Balneolia</taxon>
        <taxon>Balneolales</taxon>
        <taxon>Balneolaceae</taxon>
        <taxon>Rhodohalobacter</taxon>
    </lineage>
</organism>
<dbReference type="EMBL" id="JAKLWS010000002">
    <property type="protein sequence ID" value="MCG2587410.1"/>
    <property type="molecule type" value="Genomic_DNA"/>
</dbReference>
<keyword evidence="1" id="KW-0719">Serine esterase</keyword>
<feature type="domain" description="4-O-methyl-glucuronoyl methylesterase-like" evidence="5">
    <location>
        <begin position="104"/>
        <end position="345"/>
    </location>
</feature>
<comment type="caution">
    <text evidence="6">The sequence shown here is derived from an EMBL/GenBank/DDBJ whole genome shotgun (WGS) entry which is preliminary data.</text>
</comment>
<evidence type="ECO:0000313" key="7">
    <source>
        <dbReference type="Proteomes" id="UP001165366"/>
    </source>
</evidence>
<dbReference type="InterPro" id="IPR054579">
    <property type="entry name" value="GCE-like_dom"/>
</dbReference>
<evidence type="ECO:0000313" key="6">
    <source>
        <dbReference type="EMBL" id="MCG2587410.1"/>
    </source>
</evidence>
<keyword evidence="2 4" id="KW-0732">Signal</keyword>
<reference evidence="6" key="2">
    <citation type="submission" date="2024-05" db="EMBL/GenBank/DDBJ databases">
        <title>Rhodohalobacter halophilus gen. nov., sp. nov., a moderately halophilic member of the family Balneolaceae.</title>
        <authorList>
            <person name="Xia J."/>
        </authorList>
    </citation>
    <scope>NUCLEOTIDE SEQUENCE</scope>
    <source>
        <strain evidence="6">WB101</strain>
    </source>
</reference>
<evidence type="ECO:0000256" key="4">
    <source>
        <dbReference type="SAM" id="SignalP"/>
    </source>
</evidence>
<accession>A0ABS9K991</accession>
<dbReference type="Gene3D" id="3.40.50.1820">
    <property type="entry name" value="alpha/beta hydrolase"/>
    <property type="match status" value="1"/>
</dbReference>
<reference evidence="6" key="1">
    <citation type="submission" date="2022-01" db="EMBL/GenBank/DDBJ databases">
        <authorList>
            <person name="Wang Y."/>
        </authorList>
    </citation>
    <scope>NUCLEOTIDE SEQUENCE</scope>
    <source>
        <strain evidence="6">WB101</strain>
    </source>
</reference>
<feature type="signal peptide" evidence="4">
    <location>
        <begin position="1"/>
        <end position="20"/>
    </location>
</feature>
<dbReference type="Pfam" id="PF22244">
    <property type="entry name" value="GCE_fung"/>
    <property type="match status" value="1"/>
</dbReference>
<sequence>MKIAVLSLFILFLFSHQINAQEEAHYDESKVPDYELPNILETSEGDPVSTFNEWRYERRPEIVGIFAEQVYGQMPQHFDSIEFIVVSENGSALNGTATAKEIDITITRNGNSLPIRLNLLIPNDAEKPVPVTLLMNHRGPEYMDITLESKEDFWPAETILQRGYAAAVYSVGDVADDDPDTYTEDILETLYPEQIGQDDGMMALSAWGWGAMRIMDYFETDDDIDQQKSMLVGHSRGGKSALWTGANDERWGIIVANESGAVGAALSKRKFGETVEIINNGFPYWFTPNFEAFNQNESEMPFDQHMLLATIAPRGVYITAAEDDEWADPKGMYESLLHASEVYESIYGISIPLSVRMPAINNPTDNSYAAYHIRDGEHDLKIYDWVQFLNFADRHFHINKTK</sequence>
<keyword evidence="3" id="KW-0378">Hydrolase</keyword>
<gene>
    <name evidence="6" type="ORF">L6773_02450</name>
</gene>
<proteinExistence type="predicted"/>